<comment type="caution">
    <text evidence="1">The sequence shown here is derived from an EMBL/GenBank/DDBJ whole genome shotgun (WGS) entry which is preliminary data.</text>
</comment>
<keyword evidence="2" id="KW-1185">Reference proteome</keyword>
<reference evidence="2" key="1">
    <citation type="journal article" date="2020" name="Nat. Commun.">
        <title>Genome assembly of wild tea tree DASZ reveals pedigree and selection history of tea varieties.</title>
        <authorList>
            <person name="Zhang W."/>
            <person name="Zhang Y."/>
            <person name="Qiu H."/>
            <person name="Guo Y."/>
            <person name="Wan H."/>
            <person name="Zhang X."/>
            <person name="Scossa F."/>
            <person name="Alseekh S."/>
            <person name="Zhang Q."/>
            <person name="Wang P."/>
            <person name="Xu L."/>
            <person name="Schmidt M.H."/>
            <person name="Jia X."/>
            <person name="Li D."/>
            <person name="Zhu A."/>
            <person name="Guo F."/>
            <person name="Chen W."/>
            <person name="Ni D."/>
            <person name="Usadel B."/>
            <person name="Fernie A.R."/>
            <person name="Wen W."/>
        </authorList>
    </citation>
    <scope>NUCLEOTIDE SEQUENCE [LARGE SCALE GENOMIC DNA]</scope>
    <source>
        <strain evidence="2">cv. G240</strain>
    </source>
</reference>
<dbReference type="EMBL" id="JACBKZ010000003">
    <property type="protein sequence ID" value="KAF5954326.1"/>
    <property type="molecule type" value="Genomic_DNA"/>
</dbReference>
<dbReference type="Proteomes" id="UP000593564">
    <property type="component" value="Unassembled WGS sequence"/>
</dbReference>
<sequence length="100" mass="11176">MDANQLALFAKSMQVLSRGGNANPVPLNRALIILLNPPKQTKGQPNEDDGCFWLLREGLHLIFVKRMLQSFPHSCKNLSFEQASQILEREVAAEASENDN</sequence>
<dbReference type="AlphaFoldDB" id="A0A7J7HQL7"/>
<evidence type="ECO:0000313" key="2">
    <source>
        <dbReference type="Proteomes" id="UP000593564"/>
    </source>
</evidence>
<protein>
    <submittedName>
        <fullName evidence="1">Uncharacterized protein</fullName>
    </submittedName>
</protein>
<proteinExistence type="predicted"/>
<name>A0A7J7HQL7_CAMSI</name>
<gene>
    <name evidence="1" type="ORF">HYC85_007182</name>
</gene>
<reference evidence="1 2" key="2">
    <citation type="submission" date="2020-07" db="EMBL/GenBank/DDBJ databases">
        <title>Genome assembly of wild tea tree DASZ reveals pedigree and selection history of tea varieties.</title>
        <authorList>
            <person name="Zhang W."/>
        </authorList>
    </citation>
    <scope>NUCLEOTIDE SEQUENCE [LARGE SCALE GENOMIC DNA]</scope>
    <source>
        <strain evidence="2">cv. G240</strain>
        <tissue evidence="1">Leaf</tissue>
    </source>
</reference>
<evidence type="ECO:0000313" key="1">
    <source>
        <dbReference type="EMBL" id="KAF5954326.1"/>
    </source>
</evidence>
<accession>A0A7J7HQL7</accession>
<organism evidence="1 2">
    <name type="scientific">Camellia sinensis</name>
    <name type="common">Tea plant</name>
    <name type="synonym">Thea sinensis</name>
    <dbReference type="NCBI Taxonomy" id="4442"/>
    <lineage>
        <taxon>Eukaryota</taxon>
        <taxon>Viridiplantae</taxon>
        <taxon>Streptophyta</taxon>
        <taxon>Embryophyta</taxon>
        <taxon>Tracheophyta</taxon>
        <taxon>Spermatophyta</taxon>
        <taxon>Magnoliopsida</taxon>
        <taxon>eudicotyledons</taxon>
        <taxon>Gunneridae</taxon>
        <taxon>Pentapetalae</taxon>
        <taxon>asterids</taxon>
        <taxon>Ericales</taxon>
        <taxon>Theaceae</taxon>
        <taxon>Camellia</taxon>
    </lineage>
</organism>